<dbReference type="GO" id="GO:0005737">
    <property type="term" value="C:cytoplasm"/>
    <property type="evidence" value="ECO:0007669"/>
    <property type="project" value="TreeGrafter"/>
</dbReference>
<evidence type="ECO:0000313" key="2">
    <source>
        <dbReference type="EMBL" id="CAD7249747.1"/>
    </source>
</evidence>
<dbReference type="Proteomes" id="UP000677054">
    <property type="component" value="Unassembled WGS sequence"/>
</dbReference>
<accession>A0A7R9A965</accession>
<dbReference type="PANTHER" id="PTHR11215:SF1">
    <property type="entry name" value="MYG1 EXONUCLEASE"/>
    <property type="match status" value="1"/>
</dbReference>
<dbReference type="AlphaFoldDB" id="A0A7R9A965"/>
<dbReference type="GO" id="GO:0005634">
    <property type="term" value="C:nucleus"/>
    <property type="evidence" value="ECO:0007669"/>
    <property type="project" value="TreeGrafter"/>
</dbReference>
<dbReference type="OrthoDB" id="10265310at2759"/>
<organism evidence="2">
    <name type="scientific">Darwinula stevensoni</name>
    <dbReference type="NCBI Taxonomy" id="69355"/>
    <lineage>
        <taxon>Eukaryota</taxon>
        <taxon>Metazoa</taxon>
        <taxon>Ecdysozoa</taxon>
        <taxon>Arthropoda</taxon>
        <taxon>Crustacea</taxon>
        <taxon>Oligostraca</taxon>
        <taxon>Ostracoda</taxon>
        <taxon>Podocopa</taxon>
        <taxon>Podocopida</taxon>
        <taxon>Darwinulocopina</taxon>
        <taxon>Darwinuloidea</taxon>
        <taxon>Darwinulidae</taxon>
        <taxon>Darwinula</taxon>
    </lineage>
</organism>
<reference evidence="2" key="1">
    <citation type="submission" date="2020-11" db="EMBL/GenBank/DDBJ databases">
        <authorList>
            <person name="Tran Van P."/>
        </authorList>
    </citation>
    <scope>NUCLEOTIDE SEQUENCE</scope>
</reference>
<gene>
    <name evidence="2" type="ORF">DSTB1V02_LOCUS9534</name>
</gene>
<dbReference type="PANTHER" id="PTHR11215">
    <property type="entry name" value="METAL DEPENDENT HYDROLASE - RELATED"/>
    <property type="match status" value="1"/>
</dbReference>
<protein>
    <submittedName>
        <fullName evidence="2">Uncharacterized protein</fullName>
    </submittedName>
</protein>
<keyword evidence="3" id="KW-1185">Reference proteome</keyword>
<dbReference type="EMBL" id="LR901986">
    <property type="protein sequence ID" value="CAD7249747.1"/>
    <property type="molecule type" value="Genomic_DNA"/>
</dbReference>
<evidence type="ECO:0000256" key="1">
    <source>
        <dbReference type="ARBA" id="ARBA00010105"/>
    </source>
</evidence>
<dbReference type="EMBL" id="CAJPEV010002469">
    <property type="protein sequence ID" value="CAG0897003.1"/>
    <property type="molecule type" value="Genomic_DNA"/>
</dbReference>
<comment type="similarity">
    <text evidence="1">Belongs to the MYG1 family.</text>
</comment>
<dbReference type="Pfam" id="PF03690">
    <property type="entry name" value="MYG1_exonuc"/>
    <property type="match status" value="2"/>
</dbReference>
<dbReference type="InterPro" id="IPR003226">
    <property type="entry name" value="MYG1_exonuclease"/>
</dbReference>
<proteinExistence type="inferred from homology"/>
<name>A0A7R9A965_9CRUS</name>
<evidence type="ECO:0000313" key="3">
    <source>
        <dbReference type="Proteomes" id="UP000677054"/>
    </source>
</evidence>
<sequence length="330" mass="38119">MTQASGSSVRIGTHDGIVHCDDALACFMLKLLPEYQDATIIRSRDEDVLSECNVVVDVGGVYDPAKLRFDHHQNDFEESMSTVRPGKKWRTKLSSAGLVFNHFGHRIISRILNWPIEDSDFEESMSTVRPGKKWRTKLSSAGLVFNHFGHRIISRILNWPIEDSRVDVVFDVVYENLFEEIDAIDNGVAICDHRYRKYKSTTNLPCRVSNLRPPWTDRVTRMDVVFHKAMQMAGDELLDRIRYYGDPWWLARSLFIEDAKRRFQVHKSGKILELSESYPWKEHFSHSEDVGILPKSEVAFIICKENSGDWNIRPVQSSSGFRHVQINTSF</sequence>